<evidence type="ECO:0000259" key="4">
    <source>
        <dbReference type="Pfam" id="PF04548"/>
    </source>
</evidence>
<dbReference type="PANTHER" id="PTHR32046:SF11">
    <property type="entry name" value="IMMUNE-ASSOCIATED NUCLEOTIDE-BINDING PROTEIN 10-LIKE"/>
    <property type="match status" value="1"/>
</dbReference>
<dbReference type="PANTHER" id="PTHR32046">
    <property type="entry name" value="G DOMAIN-CONTAINING PROTEIN"/>
    <property type="match status" value="1"/>
</dbReference>
<feature type="coiled-coil region" evidence="3">
    <location>
        <begin position="279"/>
        <end position="316"/>
    </location>
</feature>
<dbReference type="Bgee" id="ENSNBRG00000016241">
    <property type="expression patterns" value="Expressed in zone of skin and 2 other cell types or tissues"/>
</dbReference>
<dbReference type="InterPro" id="IPR025662">
    <property type="entry name" value="Sigma_54_int_dom_ATP-bd_1"/>
</dbReference>
<comment type="similarity">
    <text evidence="1">Belongs to the TRAFAC class TrmE-Era-EngA-EngB-Septin-like GTPase superfamily. AIG1/Toc34/Toc159-like paraseptin GTPase family. IAN subfamily.</text>
</comment>
<organism evidence="5 6">
    <name type="scientific">Neolamprologus brichardi</name>
    <name type="common">Fairy cichlid</name>
    <name type="synonym">Lamprologus brichardi</name>
    <dbReference type="NCBI Taxonomy" id="32507"/>
    <lineage>
        <taxon>Eukaryota</taxon>
        <taxon>Metazoa</taxon>
        <taxon>Chordata</taxon>
        <taxon>Craniata</taxon>
        <taxon>Vertebrata</taxon>
        <taxon>Euteleostomi</taxon>
        <taxon>Actinopterygii</taxon>
        <taxon>Neopterygii</taxon>
        <taxon>Teleostei</taxon>
        <taxon>Neoteleostei</taxon>
        <taxon>Acanthomorphata</taxon>
        <taxon>Ovalentaria</taxon>
        <taxon>Cichlomorphae</taxon>
        <taxon>Cichliformes</taxon>
        <taxon>Cichlidae</taxon>
        <taxon>African cichlids</taxon>
        <taxon>Pseudocrenilabrinae</taxon>
        <taxon>Lamprologini</taxon>
        <taxon>Neolamprologus</taxon>
    </lineage>
</organism>
<dbReference type="InterPro" id="IPR006703">
    <property type="entry name" value="G_AIG1"/>
</dbReference>
<dbReference type="InterPro" id="IPR027417">
    <property type="entry name" value="P-loop_NTPase"/>
</dbReference>
<dbReference type="GO" id="GO:0005525">
    <property type="term" value="F:GTP binding"/>
    <property type="evidence" value="ECO:0007669"/>
    <property type="project" value="InterPro"/>
</dbReference>
<name>A0A3Q4HKG1_NEOBR</name>
<dbReference type="AlphaFoldDB" id="A0A3Q4HKG1"/>
<keyword evidence="6" id="KW-1185">Reference proteome</keyword>
<dbReference type="SUPFAM" id="SSF52540">
    <property type="entry name" value="P-loop containing nucleoside triphosphate hydrolases"/>
    <property type="match status" value="1"/>
</dbReference>
<dbReference type="GeneTree" id="ENSGT00500000044904"/>
<reference evidence="5" key="2">
    <citation type="submission" date="2025-09" db="UniProtKB">
        <authorList>
            <consortium name="Ensembl"/>
        </authorList>
    </citation>
    <scope>IDENTIFICATION</scope>
</reference>
<feature type="coiled-coil region" evidence="3">
    <location>
        <begin position="415"/>
        <end position="452"/>
    </location>
</feature>
<dbReference type="Proteomes" id="UP000261580">
    <property type="component" value="Unassembled WGS sequence"/>
</dbReference>
<dbReference type="Pfam" id="PF04548">
    <property type="entry name" value="AIG1"/>
    <property type="match status" value="1"/>
</dbReference>
<sequence>RRRILKHDLIRRGSPDVYQLRTENKKIGCGVTKMTVGKRNPNKSNRTILLVGETGTGKSTLINALVNYTMGVQWEDELWFQIVKEEKRSQSESQTSDVIVYEIFEFENKTLPYSLTIIDTPGFGDTRGSERDAVVANRLLQLFESEDGVHEVHAVGLVMKASENRMSDRLRQTFDSVMSLFGKNVERNIVALITHSNGAKPKNACEALEAANIKCARNEKNEPAHFLFNNSQHEDRKEEEKYSKYAHEVSEKGMREFTTFLGKAVPQKLQKTVEVLIKKQRLAACIKNLQDRIKRTEGKQREITEIEQALKIYEENMKANENFKVKYDEEYTVKVNINGGSWGVIFYNAAVSCTFCQETCHHPCENAWNAEWCRVMSSGRCTVCTNNCPAANHVKANWIYENRRRTVEKTFENIKEKYEKNKSQSEKNLSILENLEEEKNRLTAEKSQFLDKSYQHVVRLEQIALKADSASTVVHLDFLIEKMKERGDTEKVQKLEEIRGREDKRTSTM</sequence>
<dbReference type="STRING" id="32507.ENSNBRP00000021168"/>
<proteinExistence type="inferred from homology"/>
<dbReference type="Gene3D" id="3.40.50.300">
    <property type="entry name" value="P-loop containing nucleotide triphosphate hydrolases"/>
    <property type="match status" value="1"/>
</dbReference>
<dbReference type="OMA" id="THADGME"/>
<evidence type="ECO:0000313" key="6">
    <source>
        <dbReference type="Proteomes" id="UP000261580"/>
    </source>
</evidence>
<dbReference type="PROSITE" id="PS00675">
    <property type="entry name" value="SIGMA54_INTERACT_1"/>
    <property type="match status" value="1"/>
</dbReference>
<evidence type="ECO:0000313" key="5">
    <source>
        <dbReference type="Ensembl" id="ENSNBRP00000021168.1"/>
    </source>
</evidence>
<keyword evidence="3" id="KW-0175">Coiled coil</keyword>
<protein>
    <recommendedName>
        <fullName evidence="4">AIG1-type G domain-containing protein</fullName>
    </recommendedName>
</protein>
<keyword evidence="2" id="KW-0547">Nucleotide-binding</keyword>
<evidence type="ECO:0000256" key="2">
    <source>
        <dbReference type="ARBA" id="ARBA00022741"/>
    </source>
</evidence>
<accession>A0A3Q4HKG1</accession>
<feature type="domain" description="AIG1-type G" evidence="4">
    <location>
        <begin position="46"/>
        <end position="243"/>
    </location>
</feature>
<evidence type="ECO:0000256" key="3">
    <source>
        <dbReference type="SAM" id="Coils"/>
    </source>
</evidence>
<dbReference type="Ensembl" id="ENSNBRT00000021740.1">
    <property type="protein sequence ID" value="ENSNBRP00000021168.1"/>
    <property type="gene ID" value="ENSNBRG00000016241.1"/>
</dbReference>
<evidence type="ECO:0000256" key="1">
    <source>
        <dbReference type="ARBA" id="ARBA00008535"/>
    </source>
</evidence>
<reference evidence="5" key="1">
    <citation type="submission" date="2025-08" db="UniProtKB">
        <authorList>
            <consortium name="Ensembl"/>
        </authorList>
    </citation>
    <scope>IDENTIFICATION</scope>
</reference>